<name>A0AAV5R9U6_PICKL</name>
<evidence type="ECO:0000256" key="4">
    <source>
        <dbReference type="ARBA" id="ARBA00023136"/>
    </source>
</evidence>
<dbReference type="GO" id="GO:0016020">
    <property type="term" value="C:membrane"/>
    <property type="evidence" value="ECO:0007669"/>
    <property type="project" value="UniProtKB-SubCell"/>
</dbReference>
<evidence type="ECO:0000313" key="7">
    <source>
        <dbReference type="Proteomes" id="UP001378960"/>
    </source>
</evidence>
<gene>
    <name evidence="6" type="ORF">DAPK24_043650</name>
</gene>
<dbReference type="EMBL" id="BTGB01000009">
    <property type="protein sequence ID" value="GMM47767.1"/>
    <property type="molecule type" value="Genomic_DNA"/>
</dbReference>
<dbReference type="GO" id="GO:0005794">
    <property type="term" value="C:Golgi apparatus"/>
    <property type="evidence" value="ECO:0007669"/>
    <property type="project" value="TreeGrafter"/>
</dbReference>
<keyword evidence="4 5" id="KW-0472">Membrane</keyword>
<dbReference type="PANTHER" id="PTHR19317:SF0">
    <property type="entry name" value="PRENYLATED RAB ACCEPTOR PROTEIN 1"/>
    <property type="match status" value="1"/>
</dbReference>
<keyword evidence="2 5" id="KW-0812">Transmembrane</keyword>
<organism evidence="6 7">
    <name type="scientific">Pichia kluyveri</name>
    <name type="common">Yeast</name>
    <dbReference type="NCBI Taxonomy" id="36015"/>
    <lineage>
        <taxon>Eukaryota</taxon>
        <taxon>Fungi</taxon>
        <taxon>Dikarya</taxon>
        <taxon>Ascomycota</taxon>
        <taxon>Saccharomycotina</taxon>
        <taxon>Pichiomycetes</taxon>
        <taxon>Pichiales</taxon>
        <taxon>Pichiaceae</taxon>
        <taxon>Pichia</taxon>
    </lineage>
</organism>
<feature type="transmembrane region" description="Helical" evidence="5">
    <location>
        <begin position="72"/>
        <end position="104"/>
    </location>
</feature>
<protein>
    <recommendedName>
        <fullName evidence="5">PRA1 family protein</fullName>
    </recommendedName>
</protein>
<feature type="transmembrane region" description="Helical" evidence="5">
    <location>
        <begin position="147"/>
        <end position="164"/>
    </location>
</feature>
<feature type="transmembrane region" description="Helical" evidence="5">
    <location>
        <begin position="125"/>
        <end position="141"/>
    </location>
</feature>
<evidence type="ECO:0000256" key="2">
    <source>
        <dbReference type="ARBA" id="ARBA00022692"/>
    </source>
</evidence>
<dbReference type="InterPro" id="IPR004895">
    <property type="entry name" value="Prenylated_rab_accept_PRA1"/>
</dbReference>
<dbReference type="PANTHER" id="PTHR19317">
    <property type="entry name" value="PRENYLATED RAB ACCEPTOR 1-RELATED"/>
    <property type="match status" value="1"/>
</dbReference>
<accession>A0AAV5R9U6</accession>
<reference evidence="6 7" key="1">
    <citation type="journal article" date="2023" name="Elife">
        <title>Identification of key yeast species and microbe-microbe interactions impacting larval growth of Drosophila in the wild.</title>
        <authorList>
            <person name="Mure A."/>
            <person name="Sugiura Y."/>
            <person name="Maeda R."/>
            <person name="Honda K."/>
            <person name="Sakurai N."/>
            <person name="Takahashi Y."/>
            <person name="Watada M."/>
            <person name="Katoh T."/>
            <person name="Gotoh A."/>
            <person name="Gotoh Y."/>
            <person name="Taniguchi I."/>
            <person name="Nakamura K."/>
            <person name="Hayashi T."/>
            <person name="Katayama T."/>
            <person name="Uemura T."/>
            <person name="Hattori Y."/>
        </authorList>
    </citation>
    <scope>NUCLEOTIDE SEQUENCE [LARGE SCALE GENOMIC DNA]</scope>
    <source>
        <strain evidence="6 7">PK-24</strain>
    </source>
</reference>
<comment type="caution">
    <text evidence="6">The sequence shown here is derived from an EMBL/GenBank/DDBJ whole genome shotgun (WGS) entry which is preliminary data.</text>
</comment>
<dbReference type="Proteomes" id="UP001378960">
    <property type="component" value="Unassembled WGS sequence"/>
</dbReference>
<dbReference type="Pfam" id="PF03208">
    <property type="entry name" value="PRA1"/>
    <property type="match status" value="1"/>
</dbReference>
<dbReference type="AlphaFoldDB" id="A0AAV5R9U6"/>
<keyword evidence="3 5" id="KW-1133">Transmembrane helix</keyword>
<comment type="subcellular location">
    <subcellularLocation>
        <location evidence="1 5">Membrane</location>
        <topology evidence="1 5">Multi-pass membrane protein</topology>
    </subcellularLocation>
</comment>
<evidence type="ECO:0000256" key="5">
    <source>
        <dbReference type="RuleBase" id="RU363107"/>
    </source>
</evidence>
<keyword evidence="7" id="KW-1185">Reference proteome</keyword>
<evidence type="ECO:0000256" key="3">
    <source>
        <dbReference type="ARBA" id="ARBA00022989"/>
    </source>
</evidence>
<comment type="similarity">
    <text evidence="5">Belongs to the PRA1 family.</text>
</comment>
<evidence type="ECO:0000256" key="1">
    <source>
        <dbReference type="ARBA" id="ARBA00004141"/>
    </source>
</evidence>
<evidence type="ECO:0000313" key="6">
    <source>
        <dbReference type="EMBL" id="GMM47767.1"/>
    </source>
</evidence>
<proteinExistence type="inferred from homology"/>
<sequence length="177" mass="20682">MSSFVPAQFNSFTNNFDFDVLKADTPSSFIDKFKNMKKPNDFFDFSRMSKPNGFIDAQQRISYNLSYFASNYFAIVILFFLYCIFTNIPFFIFLFAELTLIYFVQKHYGQAEEFDLKVFTLHRNIWYTILLVVNVPVFFIWSPLSSVFWLSIFSAAIIVSHAAIMDKPVETAYSDVV</sequence>